<evidence type="ECO:0000313" key="3">
    <source>
        <dbReference type="Proteomes" id="UP000608420"/>
    </source>
</evidence>
<evidence type="ECO:0000256" key="1">
    <source>
        <dbReference type="SAM" id="Phobius"/>
    </source>
</evidence>
<sequence>MIDIQKETLKINNQLLFIILFLSIMPIISIRQFSMPVLYLFIPLGIMILLCIIFGWITVPKFQKTLILFSLLILIEIFLSTLYGTVTVFGEFIFPTDSLQYIAKFLTIILFTVIFYNGKVEADIFIKYFLIILNIGMLIGLFQWIPWPGREFLVRLYPFNDFSGQLEQLNRTMVGIRVHGLAQHATANGGLATFFFVYGFSVFSYYKKHQFLSTSLMLLSIINIFASQARAGILALVFSVFLFYVVSVYINRKSFKPTIYLILVSSVIYSIFLYLYNNGNPIVVKMVYRWGVLFETSGGGRVDQIAYFVSLLKNPFHYLFGLSKQVVNQSVLSYGVEVEPVNILVTYGALGFILQYALVLILLIYFLKNMRKSTKNRASLMLLTASFVGLASYQVFSVGYYFFREIRVGLFPWILMGVTIGVYERYKLKDGNL</sequence>
<protein>
    <recommendedName>
        <fullName evidence="4">Polysaccharide polymerase</fullName>
    </recommendedName>
</protein>
<feature type="transmembrane region" description="Helical" evidence="1">
    <location>
        <begin position="37"/>
        <end position="59"/>
    </location>
</feature>
<reference evidence="3" key="1">
    <citation type="journal article" date="2019" name="Int. J. Syst. Evol. Microbiol.">
        <title>The Global Catalogue of Microorganisms (GCM) 10K type strain sequencing project: providing services to taxonomists for standard genome sequencing and annotation.</title>
        <authorList>
            <consortium name="The Broad Institute Genomics Platform"/>
            <consortium name="The Broad Institute Genome Sequencing Center for Infectious Disease"/>
            <person name="Wu L."/>
            <person name="Ma J."/>
        </authorList>
    </citation>
    <scope>NUCLEOTIDE SEQUENCE [LARGE SCALE GENOMIC DNA]</scope>
    <source>
        <strain evidence="3">CGMCC 1.15420</strain>
    </source>
</reference>
<comment type="caution">
    <text evidence="2">The sequence shown here is derived from an EMBL/GenBank/DDBJ whole genome shotgun (WGS) entry which is preliminary data.</text>
</comment>
<feature type="transmembrane region" description="Helical" evidence="1">
    <location>
        <begin position="379"/>
        <end position="403"/>
    </location>
</feature>
<dbReference type="RefSeq" id="WP_120463737.1">
    <property type="nucleotide sequence ID" value="NZ_BMIW01000009.1"/>
</dbReference>
<keyword evidence="1" id="KW-0812">Transmembrane</keyword>
<feature type="transmembrane region" description="Helical" evidence="1">
    <location>
        <begin position="210"/>
        <end position="226"/>
    </location>
</feature>
<dbReference type="PANTHER" id="PTHR37422">
    <property type="entry name" value="TEICHURONIC ACID BIOSYNTHESIS PROTEIN TUAE"/>
    <property type="match status" value="1"/>
</dbReference>
<keyword evidence="1" id="KW-0472">Membrane</keyword>
<name>A0ABQ1VT39_9BACL</name>
<dbReference type="PANTHER" id="PTHR37422:SF17">
    <property type="entry name" value="O-ANTIGEN LIGASE"/>
    <property type="match status" value="1"/>
</dbReference>
<dbReference type="Proteomes" id="UP000608420">
    <property type="component" value="Unassembled WGS sequence"/>
</dbReference>
<evidence type="ECO:0000313" key="2">
    <source>
        <dbReference type="EMBL" id="GGF96567.1"/>
    </source>
</evidence>
<feature type="transmembrane region" description="Helical" evidence="1">
    <location>
        <begin position="409"/>
        <end position="426"/>
    </location>
</feature>
<proteinExistence type="predicted"/>
<feature type="transmembrane region" description="Helical" evidence="1">
    <location>
        <begin position="98"/>
        <end position="116"/>
    </location>
</feature>
<evidence type="ECO:0008006" key="4">
    <source>
        <dbReference type="Google" id="ProtNLM"/>
    </source>
</evidence>
<feature type="transmembrane region" description="Helical" evidence="1">
    <location>
        <begin position="232"/>
        <end position="251"/>
    </location>
</feature>
<dbReference type="InterPro" id="IPR051533">
    <property type="entry name" value="WaaL-like"/>
</dbReference>
<keyword evidence="3" id="KW-1185">Reference proteome</keyword>
<accession>A0ABQ1VT39</accession>
<feature type="transmembrane region" description="Helical" evidence="1">
    <location>
        <begin position="128"/>
        <end position="147"/>
    </location>
</feature>
<organism evidence="2 3">
    <name type="scientific">Paenibacillus aceti</name>
    <dbReference type="NCBI Taxonomy" id="1820010"/>
    <lineage>
        <taxon>Bacteria</taxon>
        <taxon>Bacillati</taxon>
        <taxon>Bacillota</taxon>
        <taxon>Bacilli</taxon>
        <taxon>Bacillales</taxon>
        <taxon>Paenibacillaceae</taxon>
        <taxon>Paenibacillus</taxon>
    </lineage>
</organism>
<gene>
    <name evidence="2" type="ORF">GCM10010913_17800</name>
</gene>
<feature type="transmembrane region" description="Helical" evidence="1">
    <location>
        <begin position="258"/>
        <end position="276"/>
    </location>
</feature>
<keyword evidence="1" id="KW-1133">Transmembrane helix</keyword>
<feature type="transmembrane region" description="Helical" evidence="1">
    <location>
        <begin position="344"/>
        <end position="367"/>
    </location>
</feature>
<feature type="transmembrane region" description="Helical" evidence="1">
    <location>
        <begin position="66"/>
        <end position="86"/>
    </location>
</feature>
<feature type="transmembrane region" description="Helical" evidence="1">
    <location>
        <begin position="181"/>
        <end position="203"/>
    </location>
</feature>
<dbReference type="EMBL" id="BMIW01000009">
    <property type="protein sequence ID" value="GGF96567.1"/>
    <property type="molecule type" value="Genomic_DNA"/>
</dbReference>
<feature type="transmembrane region" description="Helical" evidence="1">
    <location>
        <begin position="12"/>
        <end position="31"/>
    </location>
</feature>